<dbReference type="STRING" id="1453498.LG45_07415"/>
<dbReference type="SUPFAM" id="SSF53756">
    <property type="entry name" value="UDP-Glycosyltransferase/glycogen phosphorylase"/>
    <property type="match status" value="1"/>
</dbReference>
<reference evidence="2 3" key="1">
    <citation type="submission" date="2014-09" db="EMBL/GenBank/DDBJ databases">
        <title>Whole Genome Shotgun of Flavobacterium aquatile LMG 4008.</title>
        <authorList>
            <person name="Gale A.N."/>
            <person name="Pipes S.E."/>
            <person name="Newman J.D."/>
        </authorList>
    </citation>
    <scope>NUCLEOTIDE SEQUENCE [LARGE SCALE GENOMIC DNA]</scope>
    <source>
        <strain evidence="2 3">LMG 4008</strain>
    </source>
</reference>
<dbReference type="PANTHER" id="PTHR12526:SF630">
    <property type="entry name" value="GLYCOSYLTRANSFERASE"/>
    <property type="match status" value="1"/>
</dbReference>
<comment type="caution">
    <text evidence="2">The sequence shown here is derived from an EMBL/GenBank/DDBJ whole genome shotgun (WGS) entry which is preliminary data.</text>
</comment>
<evidence type="ECO:0000259" key="1">
    <source>
        <dbReference type="Pfam" id="PF00534"/>
    </source>
</evidence>
<protein>
    <recommendedName>
        <fullName evidence="1">Glycosyl transferase family 1 domain-containing protein</fullName>
    </recommendedName>
</protein>
<dbReference type="Gene3D" id="3.40.50.2000">
    <property type="entry name" value="Glycogen Phosphorylase B"/>
    <property type="match status" value="2"/>
</dbReference>
<proteinExistence type="predicted"/>
<feature type="domain" description="Glycosyl transferase family 1" evidence="1">
    <location>
        <begin position="177"/>
        <end position="337"/>
    </location>
</feature>
<gene>
    <name evidence="2" type="ORF">LG45_07415</name>
</gene>
<dbReference type="RefSeq" id="WP_035125729.1">
    <property type="nucleotide sequence ID" value="NZ_JRHH01000003.1"/>
</dbReference>
<evidence type="ECO:0000313" key="3">
    <source>
        <dbReference type="Proteomes" id="UP000029554"/>
    </source>
</evidence>
<dbReference type="Proteomes" id="UP000029554">
    <property type="component" value="Unassembled WGS sequence"/>
</dbReference>
<dbReference type="AlphaFoldDB" id="A0A095SU80"/>
<dbReference type="EMBL" id="JRHH01000003">
    <property type="protein sequence ID" value="KGD68117.1"/>
    <property type="molecule type" value="Genomic_DNA"/>
</dbReference>
<organism evidence="2 3">
    <name type="scientific">Flavobacterium aquatile LMG 4008 = ATCC 11947</name>
    <dbReference type="NCBI Taxonomy" id="1453498"/>
    <lineage>
        <taxon>Bacteria</taxon>
        <taxon>Pseudomonadati</taxon>
        <taxon>Bacteroidota</taxon>
        <taxon>Flavobacteriia</taxon>
        <taxon>Flavobacteriales</taxon>
        <taxon>Flavobacteriaceae</taxon>
        <taxon>Flavobacterium</taxon>
    </lineage>
</organism>
<dbReference type="Pfam" id="PF00534">
    <property type="entry name" value="Glycos_transf_1"/>
    <property type="match status" value="1"/>
</dbReference>
<keyword evidence="3" id="KW-1185">Reference proteome</keyword>
<dbReference type="OrthoDB" id="9811239at2"/>
<accession>A0A095SU80</accession>
<name>A0A095SU80_9FLAO</name>
<dbReference type="eggNOG" id="COG0438">
    <property type="taxonomic scope" value="Bacteria"/>
</dbReference>
<dbReference type="GO" id="GO:0016757">
    <property type="term" value="F:glycosyltransferase activity"/>
    <property type="evidence" value="ECO:0007669"/>
    <property type="project" value="InterPro"/>
</dbReference>
<sequence length="359" mass="40372">MKKIAFLIPTMSSGGMERVMSELVVYFSAKPDIQCHLIIYGKPLDDFYTIPSNVVVHRPAFKFNDAMRLLSTVKTIFFVRKTIANIKPDSILSFGEIWNNLIIISLFGLKFPLYVSDRNSPLESLGKVHDFLRKVLYPYATGVIVQTSKASELFKRKFKNSNVKVIGNPIRVIESGKEIKKENSIITVGRLISSKNINRIIDIFAKVQTSDWKLVIVGGDSNKQNNRTKFQAQINSLGMEKNIFLAGVQDQVDDFLLRSKIFVFTSSSEGFPNVIGEAMSSGLPVISYDCVAGPSEMIADGENGYLIPLYDDLLFEQKLRYLMGNENHRIQMGDAAKASIKKFSVENIASQYYDFIVSN</sequence>
<dbReference type="PANTHER" id="PTHR12526">
    <property type="entry name" value="GLYCOSYLTRANSFERASE"/>
    <property type="match status" value="1"/>
</dbReference>
<evidence type="ECO:0000313" key="2">
    <source>
        <dbReference type="EMBL" id="KGD68117.1"/>
    </source>
</evidence>
<dbReference type="InterPro" id="IPR001296">
    <property type="entry name" value="Glyco_trans_1"/>
</dbReference>